<evidence type="ECO:0000313" key="3">
    <source>
        <dbReference type="Proteomes" id="UP001150942"/>
    </source>
</evidence>
<evidence type="ECO:0000313" key="2">
    <source>
        <dbReference type="EMBL" id="KAJ5187905.1"/>
    </source>
</evidence>
<dbReference type="AlphaFoldDB" id="A0A9W9J416"/>
<protein>
    <submittedName>
        <fullName evidence="2">Carboxylesterase type B</fullName>
    </submittedName>
</protein>
<comment type="caution">
    <text evidence="2">The sequence shown here is derived from an EMBL/GenBank/DDBJ whole genome shotgun (WGS) entry which is preliminary data.</text>
</comment>
<name>A0A9W9J416_9EURO</name>
<feature type="compositionally biased region" description="Basic and acidic residues" evidence="1">
    <location>
        <begin position="440"/>
        <end position="450"/>
    </location>
</feature>
<reference evidence="2" key="2">
    <citation type="journal article" date="2023" name="IMA Fungus">
        <title>Comparative genomic study of the Penicillium genus elucidates a diverse pangenome and 15 lateral gene transfer events.</title>
        <authorList>
            <person name="Petersen C."/>
            <person name="Sorensen T."/>
            <person name="Nielsen M.R."/>
            <person name="Sondergaard T.E."/>
            <person name="Sorensen J.L."/>
            <person name="Fitzpatrick D.A."/>
            <person name="Frisvad J.C."/>
            <person name="Nielsen K.L."/>
        </authorList>
    </citation>
    <scope>NUCLEOTIDE SEQUENCE</scope>
    <source>
        <strain evidence="2">IBT 20477</strain>
    </source>
</reference>
<dbReference type="OrthoDB" id="4502630at2759"/>
<organism evidence="2 3">
    <name type="scientific">Penicillium cf. viridicatum</name>
    <dbReference type="NCBI Taxonomy" id="2972119"/>
    <lineage>
        <taxon>Eukaryota</taxon>
        <taxon>Fungi</taxon>
        <taxon>Dikarya</taxon>
        <taxon>Ascomycota</taxon>
        <taxon>Pezizomycotina</taxon>
        <taxon>Eurotiomycetes</taxon>
        <taxon>Eurotiomycetidae</taxon>
        <taxon>Eurotiales</taxon>
        <taxon>Aspergillaceae</taxon>
        <taxon>Penicillium</taxon>
    </lineage>
</organism>
<dbReference type="Proteomes" id="UP001150942">
    <property type="component" value="Unassembled WGS sequence"/>
</dbReference>
<dbReference type="EMBL" id="JAPQKQ010000007">
    <property type="protein sequence ID" value="KAJ5187905.1"/>
    <property type="molecule type" value="Genomic_DNA"/>
</dbReference>
<keyword evidence="3" id="KW-1185">Reference proteome</keyword>
<proteinExistence type="predicted"/>
<gene>
    <name evidence="2" type="ORF">N7449_010899</name>
</gene>
<evidence type="ECO:0000256" key="1">
    <source>
        <dbReference type="SAM" id="MobiDB-lite"/>
    </source>
</evidence>
<sequence>MPIAGAHKKRVLEELPKPVVKSPIKMMNNEEWNCLLEEEEAKRTKMIKKENEEIPWWVEDEEDSVKPDLTFEEQQKRIEELKDALDICWAEIGSRQEDNQFMHGHYDTWPEMPLCRWELELGQHVSACWNWAWNYCITTRRSKCEILSKEQKKDVIASLKGWVVQDDFDTTISRLPPNIRYTILVNFASMIILKDCLKLFWSNPFWYLDVDGAFSNSEGAEAPFGAHLHTLYKTFLKGDLLLEYRSHSSLTTGGRRQLALLMSGTTAFFSKRDPTFGLANKDTLRAKAYQFAAARLEDKVFRCLLKDEDEDILKTSLGDLYVTVAEFAKDLVTSQPLLEWRLLDEIPAKFDRQSKVIETAYIHGLGARESRLNGHQVIAILRPYFFRTGGWNHEGRTPEVRVSRAHAFVEDRVGRWANDAYSSDEDELPTRRKTRQPKKTKTENKVEATKKSLPPKAKQRRELR</sequence>
<accession>A0A9W9J416</accession>
<feature type="region of interest" description="Disordered" evidence="1">
    <location>
        <begin position="420"/>
        <end position="464"/>
    </location>
</feature>
<reference evidence="2" key="1">
    <citation type="submission" date="2022-11" db="EMBL/GenBank/DDBJ databases">
        <authorList>
            <person name="Petersen C."/>
        </authorList>
    </citation>
    <scope>NUCLEOTIDE SEQUENCE</scope>
    <source>
        <strain evidence="2">IBT 20477</strain>
    </source>
</reference>